<feature type="domain" description="Ty3 transposon capsid-like protein" evidence="1">
    <location>
        <begin position="50"/>
        <end position="174"/>
    </location>
</feature>
<dbReference type="EMBL" id="JABTTQ020003367">
    <property type="protein sequence ID" value="KAK6118018.1"/>
    <property type="molecule type" value="Genomic_DNA"/>
</dbReference>
<protein>
    <recommendedName>
        <fullName evidence="1">Ty3 transposon capsid-like protein domain-containing protein</fullName>
    </recommendedName>
</protein>
<dbReference type="Pfam" id="PF19259">
    <property type="entry name" value="Ty3_capsid"/>
    <property type="match status" value="1"/>
</dbReference>
<proteinExistence type="predicted"/>
<gene>
    <name evidence="2" type="ORF">DH2020_048243</name>
</gene>
<dbReference type="InterPro" id="IPR045358">
    <property type="entry name" value="Ty3_capsid"/>
</dbReference>
<comment type="caution">
    <text evidence="2">The sequence shown here is derived from an EMBL/GenBank/DDBJ whole genome shotgun (WGS) entry which is preliminary data.</text>
</comment>
<dbReference type="Proteomes" id="UP001318860">
    <property type="component" value="Unassembled WGS sequence"/>
</dbReference>
<organism evidence="2 3">
    <name type="scientific">Rehmannia glutinosa</name>
    <name type="common">Chinese foxglove</name>
    <dbReference type="NCBI Taxonomy" id="99300"/>
    <lineage>
        <taxon>Eukaryota</taxon>
        <taxon>Viridiplantae</taxon>
        <taxon>Streptophyta</taxon>
        <taxon>Embryophyta</taxon>
        <taxon>Tracheophyta</taxon>
        <taxon>Spermatophyta</taxon>
        <taxon>Magnoliopsida</taxon>
        <taxon>eudicotyledons</taxon>
        <taxon>Gunneridae</taxon>
        <taxon>Pentapetalae</taxon>
        <taxon>asterids</taxon>
        <taxon>lamiids</taxon>
        <taxon>Lamiales</taxon>
        <taxon>Orobanchaceae</taxon>
        <taxon>Rehmannieae</taxon>
        <taxon>Rehmannia</taxon>
    </lineage>
</organism>
<sequence>MGSRTKLQMEQHGTHMISPLPKVDFPRFDGTHPRSWILKCNGYFKLIGNIPDTQKVTLASMHFEGKAAQLYQNFITKQGDLSWHQFVEIVSARFEELKEAMIIAEFNKLIQTGSYSDYVEKFEELKACMLLLKNGDYSEEYFIASFISGLSEELQSFIHMFEPSTLQQTIDLGRKQLHTLEAITKKLKGPTKPY</sequence>
<evidence type="ECO:0000313" key="3">
    <source>
        <dbReference type="Proteomes" id="UP001318860"/>
    </source>
</evidence>
<evidence type="ECO:0000313" key="2">
    <source>
        <dbReference type="EMBL" id="KAK6118018.1"/>
    </source>
</evidence>
<keyword evidence="3" id="KW-1185">Reference proteome</keyword>
<name>A0ABR0U670_REHGL</name>
<reference evidence="2 3" key="1">
    <citation type="journal article" date="2021" name="Comput. Struct. Biotechnol. J.">
        <title>De novo genome assembly of the potent medicinal plant Rehmannia glutinosa using nanopore technology.</title>
        <authorList>
            <person name="Ma L."/>
            <person name="Dong C."/>
            <person name="Song C."/>
            <person name="Wang X."/>
            <person name="Zheng X."/>
            <person name="Niu Y."/>
            <person name="Chen S."/>
            <person name="Feng W."/>
        </authorList>
    </citation>
    <scope>NUCLEOTIDE SEQUENCE [LARGE SCALE GENOMIC DNA]</scope>
    <source>
        <strain evidence="2">DH-2019</strain>
    </source>
</reference>
<evidence type="ECO:0000259" key="1">
    <source>
        <dbReference type="Pfam" id="PF19259"/>
    </source>
</evidence>
<accession>A0ABR0U670</accession>